<dbReference type="RefSeq" id="WP_187669357.1">
    <property type="nucleotide sequence ID" value="NZ_CAJFCI010000013.1"/>
</dbReference>
<evidence type="ECO:0008006" key="3">
    <source>
        <dbReference type="Google" id="ProtNLM"/>
    </source>
</evidence>
<dbReference type="Proteomes" id="UP000583387">
    <property type="component" value="Unassembled WGS sequence"/>
</dbReference>
<dbReference type="InterPro" id="IPR045657">
    <property type="entry name" value="DUF6392"/>
</dbReference>
<sequence>MDAKTIERWIMNLGRPYETLVAEGVIPDQPLTELYKGRDWLTLKPGNGLELSFWAETKRFERLFITLLATVEGTTEYKGELPKPFAPVMSQSGVRATFGEPMESQGLTKLPLNTMVGGFDTYRLDPATHPNMKVSFQYTTTMQVKTLVFSLIDRGHD</sequence>
<keyword evidence="2" id="KW-1185">Reference proteome</keyword>
<evidence type="ECO:0000313" key="1">
    <source>
        <dbReference type="EMBL" id="CAD5105960.1"/>
    </source>
</evidence>
<protein>
    <recommendedName>
        <fullName evidence="3">Pyocin immunity protein</fullName>
    </recommendedName>
</protein>
<gene>
    <name evidence="1" type="ORF">PSEWESI4_00219</name>
</gene>
<accession>A0A7U7EJ71</accession>
<comment type="caution">
    <text evidence="1">The sequence shown here is derived from an EMBL/GenBank/DDBJ whole genome shotgun (WGS) entry which is preliminary data.</text>
</comment>
<proteinExistence type="predicted"/>
<evidence type="ECO:0000313" key="2">
    <source>
        <dbReference type="Proteomes" id="UP000583387"/>
    </source>
</evidence>
<organism evidence="1 2">
    <name type="scientific">Zestomonas carbonaria</name>
    <dbReference type="NCBI Taxonomy" id="2762745"/>
    <lineage>
        <taxon>Bacteria</taxon>
        <taxon>Pseudomonadati</taxon>
        <taxon>Pseudomonadota</taxon>
        <taxon>Gammaproteobacteria</taxon>
        <taxon>Pseudomonadales</taxon>
        <taxon>Pseudomonadaceae</taxon>
        <taxon>Zestomonas</taxon>
    </lineage>
</organism>
<name>A0A7U7EJ71_9GAMM</name>
<dbReference type="EMBL" id="CAJFCI010000013">
    <property type="protein sequence ID" value="CAD5105960.1"/>
    <property type="molecule type" value="Genomic_DNA"/>
</dbReference>
<reference evidence="1 2" key="1">
    <citation type="submission" date="2020-08" db="EMBL/GenBank/DDBJ databases">
        <authorList>
            <person name="Criscuolo A."/>
        </authorList>
    </citation>
    <scope>NUCLEOTIDE SEQUENCE [LARGE SCALE GENOMIC DNA]</scope>
    <source>
        <strain evidence="1">CIP111764</strain>
    </source>
</reference>
<dbReference type="AlphaFoldDB" id="A0A7U7EJ71"/>
<dbReference type="Pfam" id="PF19929">
    <property type="entry name" value="DUF6392"/>
    <property type="match status" value="1"/>
</dbReference>